<keyword evidence="1" id="KW-0732">Signal</keyword>
<evidence type="ECO:0008006" key="4">
    <source>
        <dbReference type="Google" id="ProtNLM"/>
    </source>
</evidence>
<dbReference type="Proteomes" id="UP001456524">
    <property type="component" value="Unassembled WGS sequence"/>
</dbReference>
<comment type="caution">
    <text evidence="2">The sequence shown here is derived from an EMBL/GenBank/DDBJ whole genome shotgun (WGS) entry which is preliminary data.</text>
</comment>
<evidence type="ECO:0000256" key="1">
    <source>
        <dbReference type="SAM" id="SignalP"/>
    </source>
</evidence>
<keyword evidence="3" id="KW-1185">Reference proteome</keyword>
<name>A0ABR1XXI0_9PEZI</name>
<gene>
    <name evidence="2" type="ORF">IWX90DRAFT_199039</name>
</gene>
<protein>
    <recommendedName>
        <fullName evidence="4">HNH endonuclease</fullName>
    </recommendedName>
</protein>
<feature type="signal peptide" evidence="1">
    <location>
        <begin position="1"/>
        <end position="19"/>
    </location>
</feature>
<evidence type="ECO:0000313" key="2">
    <source>
        <dbReference type="EMBL" id="KAK8170130.1"/>
    </source>
</evidence>
<sequence>MFKILALPALSTVPQTCDGSCTRTDGQTVDRWRRGTVFRIEIVTNQRPAGFVVHCWSRRRPIVRIVWNSANHTDGRFDRNRFANLTALQ</sequence>
<proteinExistence type="predicted"/>
<organism evidence="2 3">
    <name type="scientific">Phyllosticta citrichinensis</name>
    <dbReference type="NCBI Taxonomy" id="1130410"/>
    <lineage>
        <taxon>Eukaryota</taxon>
        <taxon>Fungi</taxon>
        <taxon>Dikarya</taxon>
        <taxon>Ascomycota</taxon>
        <taxon>Pezizomycotina</taxon>
        <taxon>Dothideomycetes</taxon>
        <taxon>Dothideomycetes incertae sedis</taxon>
        <taxon>Botryosphaeriales</taxon>
        <taxon>Phyllostictaceae</taxon>
        <taxon>Phyllosticta</taxon>
    </lineage>
</organism>
<evidence type="ECO:0000313" key="3">
    <source>
        <dbReference type="Proteomes" id="UP001456524"/>
    </source>
</evidence>
<accession>A0ABR1XXI0</accession>
<reference evidence="2 3" key="1">
    <citation type="journal article" date="2022" name="G3 (Bethesda)">
        <title>Enemy or ally: a genomic approach to elucidate the lifestyle of Phyllosticta citrichinaensis.</title>
        <authorList>
            <person name="Buijs V.A."/>
            <person name="Groenewald J.Z."/>
            <person name="Haridas S."/>
            <person name="LaButti K.M."/>
            <person name="Lipzen A."/>
            <person name="Martin F.M."/>
            <person name="Barry K."/>
            <person name="Grigoriev I.V."/>
            <person name="Crous P.W."/>
            <person name="Seidl M.F."/>
        </authorList>
    </citation>
    <scope>NUCLEOTIDE SEQUENCE [LARGE SCALE GENOMIC DNA]</scope>
    <source>
        <strain evidence="2 3">CBS 129764</strain>
    </source>
</reference>
<feature type="chain" id="PRO_5047325011" description="HNH endonuclease" evidence="1">
    <location>
        <begin position="20"/>
        <end position="89"/>
    </location>
</feature>
<dbReference type="EMBL" id="JBBWUH010000004">
    <property type="protein sequence ID" value="KAK8170130.1"/>
    <property type="molecule type" value="Genomic_DNA"/>
</dbReference>